<dbReference type="RefSeq" id="WP_131453513.1">
    <property type="nucleotide sequence ID" value="NZ_BMJK01000002.1"/>
</dbReference>
<feature type="chain" id="PRO_5032938376" evidence="2">
    <location>
        <begin position="18"/>
        <end position="97"/>
    </location>
</feature>
<evidence type="ECO:0000256" key="1">
    <source>
        <dbReference type="SAM" id="MobiDB-lite"/>
    </source>
</evidence>
<dbReference type="Proteomes" id="UP000460626">
    <property type="component" value="Unassembled WGS sequence"/>
</dbReference>
<sequence>MRAAITLTLALALSACATTPAPDLGEAAPVSLPDLPANLDQPAQPLPPSRATTLAELVEEGINDDARYNSLRTRYDALLGLYKCAKEAIENRQQPNC</sequence>
<evidence type="ECO:0000313" key="3">
    <source>
        <dbReference type="EMBL" id="MXO94277.1"/>
    </source>
</evidence>
<keyword evidence="2" id="KW-0732">Signal</keyword>
<proteinExistence type="predicted"/>
<evidence type="ECO:0000313" key="4">
    <source>
        <dbReference type="Proteomes" id="UP000460626"/>
    </source>
</evidence>
<comment type="caution">
    <text evidence="3">The sequence shown here is derived from an EMBL/GenBank/DDBJ whole genome shotgun (WGS) entry which is preliminary data.</text>
</comment>
<gene>
    <name evidence="3" type="ORF">GRI62_11790</name>
</gene>
<accession>A0A845A5R8</accession>
<reference evidence="3 4" key="1">
    <citation type="submission" date="2019-12" db="EMBL/GenBank/DDBJ databases">
        <title>Genomic-based taxomic classification of the family Erythrobacteraceae.</title>
        <authorList>
            <person name="Xu L."/>
        </authorList>
    </citation>
    <scope>NUCLEOTIDE SEQUENCE [LARGE SCALE GENOMIC DNA]</scope>
    <source>
        <strain evidence="3 4">RC4-10-4</strain>
    </source>
</reference>
<feature type="signal peptide" evidence="2">
    <location>
        <begin position="1"/>
        <end position="17"/>
    </location>
</feature>
<dbReference type="PROSITE" id="PS51257">
    <property type="entry name" value="PROKAR_LIPOPROTEIN"/>
    <property type="match status" value="1"/>
</dbReference>
<feature type="region of interest" description="Disordered" evidence="1">
    <location>
        <begin position="25"/>
        <end position="48"/>
    </location>
</feature>
<keyword evidence="4" id="KW-1185">Reference proteome</keyword>
<evidence type="ECO:0000256" key="2">
    <source>
        <dbReference type="SAM" id="SignalP"/>
    </source>
</evidence>
<dbReference type="EMBL" id="WTYH01000001">
    <property type="protein sequence ID" value="MXO94277.1"/>
    <property type="molecule type" value="Genomic_DNA"/>
</dbReference>
<organism evidence="3 4">
    <name type="scientific">Aurantiacibacter arachoides</name>
    <dbReference type="NCBI Taxonomy" id="1850444"/>
    <lineage>
        <taxon>Bacteria</taxon>
        <taxon>Pseudomonadati</taxon>
        <taxon>Pseudomonadota</taxon>
        <taxon>Alphaproteobacteria</taxon>
        <taxon>Sphingomonadales</taxon>
        <taxon>Erythrobacteraceae</taxon>
        <taxon>Aurantiacibacter</taxon>
    </lineage>
</organism>
<dbReference type="AlphaFoldDB" id="A0A845A5R8"/>
<name>A0A845A5R8_9SPHN</name>
<protein>
    <submittedName>
        <fullName evidence="3">Uncharacterized protein</fullName>
    </submittedName>
</protein>